<dbReference type="SUPFAM" id="SSF50729">
    <property type="entry name" value="PH domain-like"/>
    <property type="match status" value="1"/>
</dbReference>
<evidence type="ECO:0000313" key="7">
    <source>
        <dbReference type="Proteomes" id="UP001059041"/>
    </source>
</evidence>
<dbReference type="SMART" id="SM00233">
    <property type="entry name" value="PH"/>
    <property type="match status" value="1"/>
</dbReference>
<keyword evidence="7" id="KW-1185">Reference proteome</keyword>
<comment type="caution">
    <text evidence="6">The sequence shown here is derived from an EMBL/GenBank/DDBJ whole genome shotgun (WGS) entry which is preliminary data.</text>
</comment>
<name>A0A9W7WE93_TRIRA</name>
<dbReference type="PANTHER" id="PTHR16186">
    <property type="entry name" value="SIGNAL-TRANSDUCING ADAPTOR PROTEIN-RELATED"/>
    <property type="match status" value="1"/>
</dbReference>
<dbReference type="InterPro" id="IPR001849">
    <property type="entry name" value="PH_domain"/>
</dbReference>
<dbReference type="Gene3D" id="2.30.29.30">
    <property type="entry name" value="Pleckstrin-homology domain (PH domain)/Phosphotyrosine-binding domain (PTB)"/>
    <property type="match status" value="1"/>
</dbReference>
<feature type="compositionally biased region" description="Basic residues" evidence="4">
    <location>
        <begin position="444"/>
        <end position="453"/>
    </location>
</feature>
<dbReference type="EMBL" id="JAFHDT010000017">
    <property type="protein sequence ID" value="KAI7798017.1"/>
    <property type="molecule type" value="Genomic_DNA"/>
</dbReference>
<dbReference type="InterPro" id="IPR036860">
    <property type="entry name" value="SH2_dom_sf"/>
</dbReference>
<gene>
    <name evidence="6" type="ORF">IRJ41_021275</name>
</gene>
<evidence type="ECO:0000313" key="6">
    <source>
        <dbReference type="EMBL" id="KAI7798017.1"/>
    </source>
</evidence>
<dbReference type="SMART" id="SM00252">
    <property type="entry name" value="SH2"/>
    <property type="match status" value="1"/>
</dbReference>
<feature type="region of interest" description="Disordered" evidence="4">
    <location>
        <begin position="278"/>
        <end position="345"/>
    </location>
</feature>
<feature type="region of interest" description="Disordered" evidence="4">
    <location>
        <begin position="441"/>
        <end position="462"/>
    </location>
</feature>
<reference evidence="6" key="1">
    <citation type="submission" date="2021-02" db="EMBL/GenBank/DDBJ databases">
        <title>Comparative genomics reveals that relaxation of natural selection precedes convergent phenotypic evolution of cavefish.</title>
        <authorList>
            <person name="Peng Z."/>
        </authorList>
    </citation>
    <scope>NUCLEOTIDE SEQUENCE</scope>
    <source>
        <tissue evidence="6">Muscle</tissue>
    </source>
</reference>
<dbReference type="PANTHER" id="PTHR16186:SF11">
    <property type="entry name" value="SIGNAL-TRANSDUCING ADAPTOR PROTEIN 2"/>
    <property type="match status" value="1"/>
</dbReference>
<dbReference type="InterPro" id="IPR011993">
    <property type="entry name" value="PH-like_dom_sf"/>
</dbReference>
<evidence type="ECO:0000256" key="2">
    <source>
        <dbReference type="ARBA" id="ARBA00022999"/>
    </source>
</evidence>
<accession>A0A9W7WE93</accession>
<keyword evidence="2 3" id="KW-0727">SH2 domain</keyword>
<organism evidence="6 7">
    <name type="scientific">Triplophysa rosa</name>
    <name type="common">Cave loach</name>
    <dbReference type="NCBI Taxonomy" id="992332"/>
    <lineage>
        <taxon>Eukaryota</taxon>
        <taxon>Metazoa</taxon>
        <taxon>Chordata</taxon>
        <taxon>Craniata</taxon>
        <taxon>Vertebrata</taxon>
        <taxon>Euteleostomi</taxon>
        <taxon>Actinopterygii</taxon>
        <taxon>Neopterygii</taxon>
        <taxon>Teleostei</taxon>
        <taxon>Ostariophysi</taxon>
        <taxon>Cypriniformes</taxon>
        <taxon>Nemacheilidae</taxon>
        <taxon>Triplophysa</taxon>
    </lineage>
</organism>
<dbReference type="GO" id="GO:0035591">
    <property type="term" value="F:signaling adaptor activity"/>
    <property type="evidence" value="ECO:0007669"/>
    <property type="project" value="InterPro"/>
</dbReference>
<evidence type="ECO:0000259" key="5">
    <source>
        <dbReference type="PROSITE" id="PS50001"/>
    </source>
</evidence>
<dbReference type="PROSITE" id="PS50001">
    <property type="entry name" value="SH2"/>
    <property type="match status" value="1"/>
</dbReference>
<dbReference type="AlphaFoldDB" id="A0A9W7WE93"/>
<feature type="non-terminal residue" evidence="6">
    <location>
        <position position="462"/>
    </location>
</feature>
<feature type="compositionally biased region" description="Polar residues" evidence="4">
    <location>
        <begin position="301"/>
        <end position="310"/>
    </location>
</feature>
<sequence>ATPKRTGRARSQLPPCYHEGFLEKKTIKDKVGRKLWTSLCGNSLFFFNSTKDNVYIEKLDLSNLVSVSDDGCRDRKLDSAGFTLHMKNEDIKMIAPSLEARELWKGFILSVTKLSVPASLNLLPGQIHMMKEVIGKEKIRHQSSSSPDCHLYVPVISEMPACYYNVSRTEAELRLEKHPERGNLLLRPRKEGASFAITTREDVNGSLFKHYRVSRRPEGGFSIDIEIPIPCNTLHDVINCMEKKTNGVLKPFLMEDHYEETIKYFKANEENGELTVHDATNSHLGSPPAPPSKAANEETFETSVRQATNSPLPSPPAPPPKPVKRDQRADSDTPESIYLNEPGLPCEFSEDEDEVDFMCAGPPVVPRQPVRLPHQNSMPSLLNTCGEKKALKPPGYPNRVPRSQSVSDMFENKSQQGPQPPGKLTYFMALLSLLLSVILTRGQQSKKKPKSNQKRQNQESLL</sequence>
<dbReference type="Gene3D" id="3.30.505.10">
    <property type="entry name" value="SH2 domain"/>
    <property type="match status" value="1"/>
</dbReference>
<feature type="compositionally biased region" description="Polar residues" evidence="4">
    <location>
        <begin position="401"/>
        <end position="417"/>
    </location>
</feature>
<protein>
    <submittedName>
        <fullName evidence="6">Signal-transducing adaptor protein 2</fullName>
    </submittedName>
</protein>
<proteinExistence type="predicted"/>
<dbReference type="InterPro" id="IPR039111">
    <property type="entry name" value="STAP1/STAP2"/>
</dbReference>
<dbReference type="Proteomes" id="UP001059041">
    <property type="component" value="Linkage Group LG17"/>
</dbReference>
<evidence type="ECO:0000256" key="1">
    <source>
        <dbReference type="ARBA" id="ARBA00022553"/>
    </source>
</evidence>
<feature type="domain" description="SH2" evidence="5">
    <location>
        <begin position="151"/>
        <end position="257"/>
    </location>
</feature>
<dbReference type="CDD" id="cd13268">
    <property type="entry name" value="PH_Brdg1"/>
    <property type="match status" value="1"/>
</dbReference>
<evidence type="ECO:0000256" key="3">
    <source>
        <dbReference type="PROSITE-ProRule" id="PRU00191"/>
    </source>
</evidence>
<keyword evidence="1" id="KW-0597">Phosphoprotein</keyword>
<evidence type="ECO:0000256" key="4">
    <source>
        <dbReference type="SAM" id="MobiDB-lite"/>
    </source>
</evidence>
<feature type="compositionally biased region" description="Pro residues" evidence="4">
    <location>
        <begin position="312"/>
        <end position="321"/>
    </location>
</feature>
<dbReference type="Pfam" id="PF00017">
    <property type="entry name" value="SH2"/>
    <property type="match status" value="1"/>
</dbReference>
<dbReference type="InterPro" id="IPR000980">
    <property type="entry name" value="SH2"/>
</dbReference>
<dbReference type="SUPFAM" id="SSF55550">
    <property type="entry name" value="SH2 domain"/>
    <property type="match status" value="1"/>
</dbReference>
<feature type="region of interest" description="Disordered" evidence="4">
    <location>
        <begin position="391"/>
        <end position="422"/>
    </location>
</feature>